<proteinExistence type="predicted"/>
<dbReference type="Proteomes" id="UP001642483">
    <property type="component" value="Unassembled WGS sequence"/>
</dbReference>
<dbReference type="PROSITE" id="PS51034">
    <property type="entry name" value="ZP_2"/>
    <property type="match status" value="1"/>
</dbReference>
<dbReference type="Pfam" id="PF14670">
    <property type="entry name" value="FXa_inhibition"/>
    <property type="match status" value="1"/>
</dbReference>
<keyword evidence="3" id="KW-0812">Transmembrane</keyword>
<dbReference type="SUPFAM" id="SSF56436">
    <property type="entry name" value="C-type lectin-like"/>
    <property type="match status" value="1"/>
</dbReference>
<dbReference type="Pfam" id="PF00100">
    <property type="entry name" value="Zona_pellucida"/>
    <property type="match status" value="1"/>
</dbReference>
<keyword evidence="7" id="KW-1185">Reference proteome</keyword>
<evidence type="ECO:0000259" key="5">
    <source>
        <dbReference type="PROSITE" id="PS51034"/>
    </source>
</evidence>
<dbReference type="InterPro" id="IPR001507">
    <property type="entry name" value="ZP_dom"/>
</dbReference>
<dbReference type="InterPro" id="IPR016187">
    <property type="entry name" value="CTDL_fold"/>
</dbReference>
<evidence type="ECO:0000313" key="6">
    <source>
        <dbReference type="EMBL" id="CAK8681903.1"/>
    </source>
</evidence>
<name>A0ABP0FTA2_CLALP</name>
<dbReference type="InterPro" id="IPR055355">
    <property type="entry name" value="ZP-C"/>
</dbReference>
<dbReference type="PANTHER" id="PTHR14002">
    <property type="entry name" value="ENDOGLIN/TGF-BETA RECEPTOR TYPE III"/>
    <property type="match status" value="1"/>
</dbReference>
<feature type="transmembrane region" description="Helical" evidence="3">
    <location>
        <begin position="634"/>
        <end position="654"/>
    </location>
</feature>
<evidence type="ECO:0000313" key="7">
    <source>
        <dbReference type="Proteomes" id="UP001642483"/>
    </source>
</evidence>
<dbReference type="InterPro" id="IPR016186">
    <property type="entry name" value="C-type_lectin-like/link_sf"/>
</dbReference>
<evidence type="ECO:0000256" key="1">
    <source>
        <dbReference type="ARBA" id="ARBA00022729"/>
    </source>
</evidence>
<feature type="chain" id="PRO_5045508839" description="ZP domain-containing protein" evidence="4">
    <location>
        <begin position="22"/>
        <end position="668"/>
    </location>
</feature>
<reference evidence="6 7" key="1">
    <citation type="submission" date="2024-02" db="EMBL/GenBank/DDBJ databases">
        <authorList>
            <person name="Daric V."/>
            <person name="Darras S."/>
        </authorList>
    </citation>
    <scope>NUCLEOTIDE SEQUENCE [LARGE SCALE GENOMIC DNA]</scope>
</reference>
<keyword evidence="3" id="KW-1133">Transmembrane helix</keyword>
<feature type="signal peptide" evidence="4">
    <location>
        <begin position="1"/>
        <end position="21"/>
    </location>
</feature>
<dbReference type="PANTHER" id="PTHR14002:SF43">
    <property type="entry name" value="DELTA-LIKE PROTEIN"/>
    <property type="match status" value="1"/>
</dbReference>
<feature type="domain" description="ZP" evidence="5">
    <location>
        <begin position="250"/>
        <end position="529"/>
    </location>
</feature>
<dbReference type="CDD" id="cd00037">
    <property type="entry name" value="CLECT"/>
    <property type="match status" value="1"/>
</dbReference>
<evidence type="ECO:0000256" key="3">
    <source>
        <dbReference type="SAM" id="Phobius"/>
    </source>
</evidence>
<comment type="caution">
    <text evidence="6">The sequence shown here is derived from an EMBL/GenBank/DDBJ whole genome shotgun (WGS) entry which is preliminary data.</text>
</comment>
<sequence>MDITLTSGLLFLLSFAQEGTSHPHPYAGDLGANEFRFRGKIYAVVRRDLYQPEAEFFCRRWGGRLATMPDRETQEFFNFATGIDFHDFGGFWLGVMKDGVQKATQGLLNDSRLYTNCTENPEDCLFDTPGPFFDNDIVSETCIGDASCSEERWVDANGNNVTYLPWKNGFPEPGVQCGLFVINDCQHFDGCNESALVVEKCWQSWCWSCHGGAFGAICEKEECPAEMEAPDPAVTQDEEPWETFLNLQVYCGPRFYRVVINTCAKEYVDIQNIRLGSTATSNDSCPATNGNVLQAELGTGTCGVVGDMVTIPFFGRRRRKKRFLTPVRFLRYNFTIHAEFGSGRHPQDGAVIQRYQPITLTSECFTPVDIYAHLHPSNRIITEFGETNRVDAVSGNGAFDIIMEIFSDRNFTQHFSGDPPEVLVPETVYVVASVSRDGVVLQADECWASESDRFIRDDGVVHFDLILNGCPVNDTTVYENSVSSEASFSFESFLFTQKPESLVYIHCLVRALPTDHGIDNDCDGVSDRRRRNAEAIASKQMTIPFKLVMNAKDAKQAQQVAIDDTTHDDVGHDVVRGSSCEKNNGGCTHECSTDDKLGVTCLCPLGMALGKDKRTCSEFSKIDNENFEADSAEVLFYFALAAFALSLLLACASYRVFKDRFSKKVVVY</sequence>
<dbReference type="Gene3D" id="3.10.100.10">
    <property type="entry name" value="Mannose-Binding Protein A, subunit A"/>
    <property type="match status" value="1"/>
</dbReference>
<dbReference type="SMART" id="SM00241">
    <property type="entry name" value="ZP"/>
    <property type="match status" value="1"/>
</dbReference>
<dbReference type="Gene3D" id="2.10.25.10">
    <property type="entry name" value="Laminin"/>
    <property type="match status" value="1"/>
</dbReference>
<protein>
    <recommendedName>
        <fullName evidence="5">ZP domain-containing protein</fullName>
    </recommendedName>
</protein>
<keyword evidence="3" id="KW-0472">Membrane</keyword>
<dbReference type="InterPro" id="IPR042235">
    <property type="entry name" value="ZP-C_dom"/>
</dbReference>
<evidence type="ECO:0000256" key="4">
    <source>
        <dbReference type="SAM" id="SignalP"/>
    </source>
</evidence>
<gene>
    <name evidence="6" type="ORF">CVLEPA_LOCUS12135</name>
</gene>
<keyword evidence="1 4" id="KW-0732">Signal</keyword>
<accession>A0ABP0FTA2</accession>
<evidence type="ECO:0000256" key="2">
    <source>
        <dbReference type="ARBA" id="ARBA00023157"/>
    </source>
</evidence>
<dbReference type="SUPFAM" id="SSF57196">
    <property type="entry name" value="EGF/Laminin"/>
    <property type="match status" value="1"/>
</dbReference>
<dbReference type="EMBL" id="CAWYQH010000090">
    <property type="protein sequence ID" value="CAK8681903.1"/>
    <property type="molecule type" value="Genomic_DNA"/>
</dbReference>
<dbReference type="Gene3D" id="2.60.40.4100">
    <property type="entry name" value="Zona pellucida, ZP-C domain"/>
    <property type="match status" value="1"/>
</dbReference>
<keyword evidence="2" id="KW-1015">Disulfide bond</keyword>
<organism evidence="6 7">
    <name type="scientific">Clavelina lepadiformis</name>
    <name type="common">Light-bulb sea squirt</name>
    <name type="synonym">Ascidia lepadiformis</name>
    <dbReference type="NCBI Taxonomy" id="159417"/>
    <lineage>
        <taxon>Eukaryota</taxon>
        <taxon>Metazoa</taxon>
        <taxon>Chordata</taxon>
        <taxon>Tunicata</taxon>
        <taxon>Ascidiacea</taxon>
        <taxon>Aplousobranchia</taxon>
        <taxon>Clavelinidae</taxon>
        <taxon>Clavelina</taxon>
    </lineage>
</organism>